<dbReference type="EMBL" id="MVGC01000147">
    <property type="protein sequence ID" value="RJE22867.1"/>
    <property type="molecule type" value="Genomic_DNA"/>
</dbReference>
<dbReference type="AlphaFoldDB" id="A0A3A2ZN89"/>
<dbReference type="OrthoDB" id="5346581at2759"/>
<gene>
    <name evidence="1" type="ORF">PHISCL_04812</name>
</gene>
<evidence type="ECO:0000313" key="2">
    <source>
        <dbReference type="Proteomes" id="UP000266188"/>
    </source>
</evidence>
<sequence length="277" mass="31465">MRNDILSRTEASQHSIVLARRFCNSESERVIDSLGLTQLSVAQRYQDMKMFSSSFNLHLLEVTAIAIHDMAANLFATFHPDGEPRRSDSDECGFHPDGMISLSTACYINYSRYPRGLADVAGYWAEVQIFGGVVVFNRGPEEGTRRVSATIPGKWSDGHPTDDSFSQCHDAYIHPRFPRQLFQLSESQLAKFSQIGSSRESQSGQPLGLPFACEPGAPRVDHIAAFRDLNIYRDRYERYITSPRWGHYVVRLEDHPELRELIKQANEMYDAKERSGQ</sequence>
<proteinExistence type="predicted"/>
<comment type="caution">
    <text evidence="1">The sequence shown here is derived from an EMBL/GenBank/DDBJ whole genome shotgun (WGS) entry which is preliminary data.</text>
</comment>
<dbReference type="Proteomes" id="UP000266188">
    <property type="component" value="Unassembled WGS sequence"/>
</dbReference>
<reference evidence="2" key="1">
    <citation type="submission" date="2017-02" db="EMBL/GenBank/DDBJ databases">
        <authorList>
            <person name="Tafer H."/>
            <person name="Lopandic K."/>
        </authorList>
    </citation>
    <scope>NUCLEOTIDE SEQUENCE [LARGE SCALE GENOMIC DNA]</scope>
    <source>
        <strain evidence="2">CBS 366.77</strain>
    </source>
</reference>
<keyword evidence="2" id="KW-1185">Reference proteome</keyword>
<protein>
    <submittedName>
        <fullName evidence="1">Uncharacterized protein</fullName>
    </submittedName>
</protein>
<accession>A0A3A2ZN89</accession>
<name>A0A3A2ZN89_9EURO</name>
<evidence type="ECO:0000313" key="1">
    <source>
        <dbReference type="EMBL" id="RJE22867.1"/>
    </source>
</evidence>
<organism evidence="1 2">
    <name type="scientific">Aspergillus sclerotialis</name>
    <dbReference type="NCBI Taxonomy" id="2070753"/>
    <lineage>
        <taxon>Eukaryota</taxon>
        <taxon>Fungi</taxon>
        <taxon>Dikarya</taxon>
        <taxon>Ascomycota</taxon>
        <taxon>Pezizomycotina</taxon>
        <taxon>Eurotiomycetes</taxon>
        <taxon>Eurotiomycetidae</taxon>
        <taxon>Eurotiales</taxon>
        <taxon>Aspergillaceae</taxon>
        <taxon>Aspergillus</taxon>
        <taxon>Aspergillus subgen. Polypaecilum</taxon>
    </lineage>
</organism>